<proteinExistence type="predicted"/>
<dbReference type="SUPFAM" id="SSF46689">
    <property type="entry name" value="Homeodomain-like"/>
    <property type="match status" value="1"/>
</dbReference>
<dbReference type="PROSITE" id="PS50977">
    <property type="entry name" value="HTH_TETR_2"/>
    <property type="match status" value="1"/>
</dbReference>
<evidence type="ECO:0000256" key="2">
    <source>
        <dbReference type="ARBA" id="ARBA00023125"/>
    </source>
</evidence>
<evidence type="ECO:0000256" key="4">
    <source>
        <dbReference type="PROSITE-ProRule" id="PRU00335"/>
    </source>
</evidence>
<evidence type="ECO:0000256" key="1">
    <source>
        <dbReference type="ARBA" id="ARBA00023015"/>
    </source>
</evidence>
<keyword evidence="2 4" id="KW-0238">DNA-binding</keyword>
<keyword evidence="1" id="KW-0805">Transcription regulation</keyword>
<reference evidence="6" key="2">
    <citation type="journal article" date="2023" name="Int. J. Syst. Evol. Microbiol.">
        <title>Streptomyces marispadix sp. nov., isolated from marine beach sediment of the Northern Coast of Portugal.</title>
        <authorList>
            <person name="dos Santos J.D.N."/>
            <person name="Vitorino I.R."/>
            <person name="Kallscheuer N."/>
            <person name="Srivastava A."/>
            <person name="Krautwurst S."/>
            <person name="Marz M."/>
            <person name="Jogler C."/>
            <person name="Lobo Da Cunha A."/>
            <person name="Catita J."/>
            <person name="Goncalves H."/>
            <person name="Gonzalez I."/>
            <person name="Reyes F."/>
            <person name="Lage O.M."/>
        </authorList>
    </citation>
    <scope>NUCLEOTIDE SEQUENCE</scope>
    <source>
        <strain evidence="6">M600PL45_2</strain>
    </source>
</reference>
<keyword evidence="3" id="KW-0804">Transcription</keyword>
<evidence type="ECO:0000313" key="6">
    <source>
        <dbReference type="EMBL" id="MCH6162005.1"/>
    </source>
</evidence>
<gene>
    <name evidence="6" type="ORF">MMA15_16915</name>
</gene>
<dbReference type="InterPro" id="IPR050109">
    <property type="entry name" value="HTH-type_TetR-like_transc_reg"/>
</dbReference>
<evidence type="ECO:0000256" key="3">
    <source>
        <dbReference type="ARBA" id="ARBA00023163"/>
    </source>
</evidence>
<name>A0ABS9T0E8_9ACTN</name>
<dbReference type="PANTHER" id="PTHR30055">
    <property type="entry name" value="HTH-TYPE TRANSCRIPTIONAL REGULATOR RUTR"/>
    <property type="match status" value="1"/>
</dbReference>
<dbReference type="RefSeq" id="WP_241060754.1">
    <property type="nucleotide sequence ID" value="NZ_JAKWJU010000002.1"/>
</dbReference>
<dbReference type="Gene3D" id="1.10.10.60">
    <property type="entry name" value="Homeodomain-like"/>
    <property type="match status" value="1"/>
</dbReference>
<evidence type="ECO:0000259" key="5">
    <source>
        <dbReference type="PROSITE" id="PS50977"/>
    </source>
</evidence>
<dbReference type="SUPFAM" id="SSF48498">
    <property type="entry name" value="Tetracyclin repressor-like, C-terminal domain"/>
    <property type="match status" value="1"/>
</dbReference>
<feature type="DNA-binding region" description="H-T-H motif" evidence="4">
    <location>
        <begin position="40"/>
        <end position="59"/>
    </location>
</feature>
<dbReference type="Proteomes" id="UP001166784">
    <property type="component" value="Unassembled WGS sequence"/>
</dbReference>
<dbReference type="PRINTS" id="PR00455">
    <property type="entry name" value="HTHTETR"/>
</dbReference>
<reference evidence="6" key="1">
    <citation type="submission" date="2022-03" db="EMBL/GenBank/DDBJ databases">
        <authorList>
            <person name="Santos J.D.N."/>
            <person name="Kallscheuer N."/>
            <person name="Jogler C."/>
            <person name="Lage O.M."/>
        </authorList>
    </citation>
    <scope>NUCLEOTIDE SEQUENCE</scope>
    <source>
        <strain evidence="6">M600PL45_2</strain>
    </source>
</reference>
<dbReference type="EMBL" id="JAKWJU010000002">
    <property type="protein sequence ID" value="MCH6162005.1"/>
    <property type="molecule type" value="Genomic_DNA"/>
</dbReference>
<dbReference type="InterPro" id="IPR001647">
    <property type="entry name" value="HTH_TetR"/>
</dbReference>
<sequence>MPLPSGRHHLSREQVVASQRSRMLTAMAEQMTEKGYVGTSVTDVIRRAGVSRETFYQQFASKQDCFIQALDAGVEILSGLLDITTGRETRTPLERFRELLRVYLHTLAESPAIARVFLIEVYAAGPEAMRRRSDQQQRFADAIAEIFGAASDDQRFACEALVAATAQLVTARLATEDLDGLRELEEPVTALAERLLT</sequence>
<accession>A0ABS9T0E8</accession>
<dbReference type="InterPro" id="IPR036271">
    <property type="entry name" value="Tet_transcr_reg_TetR-rel_C_sf"/>
</dbReference>
<dbReference type="Gene3D" id="1.10.357.10">
    <property type="entry name" value="Tetracycline Repressor, domain 2"/>
    <property type="match status" value="1"/>
</dbReference>
<dbReference type="Pfam" id="PF00440">
    <property type="entry name" value="TetR_N"/>
    <property type="match status" value="1"/>
</dbReference>
<keyword evidence="7" id="KW-1185">Reference proteome</keyword>
<dbReference type="PANTHER" id="PTHR30055:SF234">
    <property type="entry name" value="HTH-TYPE TRANSCRIPTIONAL REGULATOR BETI"/>
    <property type="match status" value="1"/>
</dbReference>
<organism evidence="6 7">
    <name type="scientific">Streptomyces marispadix</name>
    <dbReference type="NCBI Taxonomy" id="2922868"/>
    <lineage>
        <taxon>Bacteria</taxon>
        <taxon>Bacillati</taxon>
        <taxon>Actinomycetota</taxon>
        <taxon>Actinomycetes</taxon>
        <taxon>Kitasatosporales</taxon>
        <taxon>Streptomycetaceae</taxon>
        <taxon>Streptomyces</taxon>
    </lineage>
</organism>
<dbReference type="Pfam" id="PF17932">
    <property type="entry name" value="TetR_C_24"/>
    <property type="match status" value="1"/>
</dbReference>
<dbReference type="InterPro" id="IPR041490">
    <property type="entry name" value="KstR2_TetR_C"/>
</dbReference>
<evidence type="ECO:0000313" key="7">
    <source>
        <dbReference type="Proteomes" id="UP001166784"/>
    </source>
</evidence>
<dbReference type="InterPro" id="IPR009057">
    <property type="entry name" value="Homeodomain-like_sf"/>
</dbReference>
<feature type="domain" description="HTH tetR-type" evidence="5">
    <location>
        <begin position="17"/>
        <end position="77"/>
    </location>
</feature>
<comment type="caution">
    <text evidence="6">The sequence shown here is derived from an EMBL/GenBank/DDBJ whole genome shotgun (WGS) entry which is preliminary data.</text>
</comment>
<protein>
    <submittedName>
        <fullName evidence="6">TetR/AcrR family transcriptional regulator</fullName>
    </submittedName>
</protein>